<dbReference type="EC" id="2.8.1.1" evidence="3"/>
<evidence type="ECO:0000313" key="5">
    <source>
        <dbReference type="EMBL" id="ALV90717.1"/>
    </source>
</evidence>
<sequence>MRDTMENFECITVQQANEHLAQGAQLVDIRDPQSFAMGHATGSLHLSNDNLADFIAQANHDLPVLVMCYHGNSSKGAAQFLSGQGFNATYSIDGGFDAWRAAFPAQVATGSV</sequence>
<comment type="catalytic activity">
    <reaction evidence="3">
        <text>thiosulfate + [thioredoxin]-dithiol = [thioredoxin]-disulfide + hydrogen sulfide + sulfite + 2 H(+)</text>
        <dbReference type="Rhea" id="RHEA:83859"/>
        <dbReference type="Rhea" id="RHEA-COMP:10698"/>
        <dbReference type="Rhea" id="RHEA-COMP:10700"/>
        <dbReference type="ChEBI" id="CHEBI:15378"/>
        <dbReference type="ChEBI" id="CHEBI:17359"/>
        <dbReference type="ChEBI" id="CHEBI:29919"/>
        <dbReference type="ChEBI" id="CHEBI:29950"/>
        <dbReference type="ChEBI" id="CHEBI:33542"/>
        <dbReference type="ChEBI" id="CHEBI:50058"/>
    </reaction>
</comment>
<feature type="active site" description="Cysteine persulfide intermediate" evidence="3">
    <location>
        <position position="68"/>
    </location>
</feature>
<dbReference type="InterPro" id="IPR023695">
    <property type="entry name" value="Thiosulf_sulfurTrfase"/>
</dbReference>
<dbReference type="PANTHER" id="PTHR43031">
    <property type="entry name" value="FAD-DEPENDENT OXIDOREDUCTASE"/>
    <property type="match status" value="1"/>
</dbReference>
<dbReference type="InterPro" id="IPR050229">
    <property type="entry name" value="GlpE_sulfurtransferase"/>
</dbReference>
<evidence type="ECO:0000313" key="6">
    <source>
        <dbReference type="Proteomes" id="UP000069096"/>
    </source>
</evidence>
<dbReference type="Proteomes" id="UP000069096">
    <property type="component" value="Chromosome"/>
</dbReference>
<evidence type="ECO:0000259" key="4">
    <source>
        <dbReference type="PROSITE" id="PS50206"/>
    </source>
</evidence>
<dbReference type="PATRIC" id="fig|158822.12.peg.106"/>
<gene>
    <name evidence="3" type="primary">glpE</name>
    <name evidence="5" type="ORF">LK04_00490</name>
</gene>
<comment type="similarity">
    <text evidence="3">Belongs to the GlpE family.</text>
</comment>
<dbReference type="EMBL" id="CP011427">
    <property type="protein sequence ID" value="ALV90717.1"/>
    <property type="molecule type" value="Genomic_DNA"/>
</dbReference>
<dbReference type="Gene3D" id="3.40.250.10">
    <property type="entry name" value="Rhodanese-like domain"/>
    <property type="match status" value="1"/>
</dbReference>
<proteinExistence type="inferred from homology"/>
<dbReference type="InterPro" id="IPR036873">
    <property type="entry name" value="Rhodanese-like_dom_sf"/>
</dbReference>
<feature type="domain" description="Rhodanese" evidence="4">
    <location>
        <begin position="20"/>
        <end position="108"/>
    </location>
</feature>
<keyword evidence="2 3" id="KW-0808">Transferase</keyword>
<keyword evidence="6" id="KW-1185">Reference proteome</keyword>
<accession>A0A0U3TE90</accession>
<dbReference type="GO" id="GO:0005737">
    <property type="term" value="C:cytoplasm"/>
    <property type="evidence" value="ECO:0007669"/>
    <property type="project" value="UniProtKB-SubCell"/>
</dbReference>
<evidence type="ECO:0000256" key="1">
    <source>
        <dbReference type="ARBA" id="ARBA00022490"/>
    </source>
</evidence>
<comment type="catalytic activity">
    <reaction evidence="3">
        <text>thiosulfate + hydrogen cyanide = thiocyanate + sulfite + 2 H(+)</text>
        <dbReference type="Rhea" id="RHEA:16881"/>
        <dbReference type="ChEBI" id="CHEBI:15378"/>
        <dbReference type="ChEBI" id="CHEBI:17359"/>
        <dbReference type="ChEBI" id="CHEBI:18022"/>
        <dbReference type="ChEBI" id="CHEBI:18407"/>
        <dbReference type="ChEBI" id="CHEBI:33542"/>
        <dbReference type="EC" id="2.8.1.1"/>
    </reaction>
</comment>
<dbReference type="PROSITE" id="PS50206">
    <property type="entry name" value="RHODANESE_3"/>
    <property type="match status" value="1"/>
</dbReference>
<protein>
    <recommendedName>
        <fullName evidence="3">Thiosulfate sulfurtransferase GlpE</fullName>
        <ecNumber evidence="3">2.8.1.1</ecNumber>
    </recommendedName>
</protein>
<dbReference type="GO" id="GO:0004792">
    <property type="term" value="F:thiosulfate-cyanide sulfurtransferase activity"/>
    <property type="evidence" value="ECO:0007669"/>
    <property type="project" value="UniProtKB-UniRule"/>
</dbReference>
<dbReference type="PANTHER" id="PTHR43031:SF6">
    <property type="entry name" value="THIOSULFATE SULFURTRANSFERASE GLPE"/>
    <property type="match status" value="1"/>
</dbReference>
<dbReference type="InterPro" id="IPR001763">
    <property type="entry name" value="Rhodanese-like_dom"/>
</dbReference>
<evidence type="ECO:0000256" key="2">
    <source>
        <dbReference type="ARBA" id="ARBA00022679"/>
    </source>
</evidence>
<evidence type="ECO:0000256" key="3">
    <source>
        <dbReference type="HAMAP-Rule" id="MF_01009"/>
    </source>
</evidence>
<name>A0A0U3TE90_9GAMM</name>
<dbReference type="Pfam" id="PF00581">
    <property type="entry name" value="Rhodanese"/>
    <property type="match status" value="1"/>
</dbReference>
<dbReference type="SMART" id="SM00450">
    <property type="entry name" value="RHOD"/>
    <property type="match status" value="1"/>
</dbReference>
<dbReference type="CDD" id="cd01444">
    <property type="entry name" value="GlpE_ST"/>
    <property type="match status" value="1"/>
</dbReference>
<dbReference type="AlphaFoldDB" id="A0A0U3TE90"/>
<dbReference type="NCBIfam" id="NF001195">
    <property type="entry name" value="PRK00162.1"/>
    <property type="match status" value="1"/>
</dbReference>
<dbReference type="HAMAP" id="MF_01009">
    <property type="entry name" value="Thiosulf_sulfurtr"/>
    <property type="match status" value="1"/>
</dbReference>
<organism evidence="5 6">
    <name type="scientific">Pantoea vagans</name>
    <dbReference type="NCBI Taxonomy" id="470934"/>
    <lineage>
        <taxon>Bacteria</taxon>
        <taxon>Pseudomonadati</taxon>
        <taxon>Pseudomonadota</taxon>
        <taxon>Gammaproteobacteria</taxon>
        <taxon>Enterobacterales</taxon>
        <taxon>Erwiniaceae</taxon>
        <taxon>Pantoea</taxon>
    </lineage>
</organism>
<keyword evidence="1 3" id="KW-0963">Cytoplasm</keyword>
<reference evidence="6" key="1">
    <citation type="submission" date="2014-09" db="EMBL/GenBank/DDBJ databases">
        <title>Complete genome sequencing of Cedecea sp., quorum sensing bacteria isolated from Malaysian waterfall.</title>
        <authorList>
            <person name="Chan K.-G."/>
            <person name="Lim Y.-L."/>
            <person name="Yunos N.Y.M."/>
        </authorList>
    </citation>
    <scope>NUCLEOTIDE SEQUENCE [LARGE SCALE GENOMIC DNA]</scope>
    <source>
        <strain evidence="6">ND02</strain>
    </source>
</reference>
<dbReference type="SUPFAM" id="SSF52821">
    <property type="entry name" value="Rhodanese/Cell cycle control phosphatase"/>
    <property type="match status" value="1"/>
</dbReference>
<comment type="function">
    <text evidence="3">Transferase that catalyzes the transfer of sulfur from thiosulfate to thiophilic acceptors such as cyanide or dithiols. May function in a CysM-independent thiosulfate assimilation pathway by catalyzing the conversion of thiosulfate to sulfite, which can then be used for L-cysteine biosynthesis.</text>
</comment>
<comment type="subcellular location">
    <subcellularLocation>
        <location evidence="3">Cytoplasm</location>
    </subcellularLocation>
</comment>
<dbReference type="GO" id="GO:0103041">
    <property type="term" value="F:thiosulfate-thioredoxin sulfurtransferase activity"/>
    <property type="evidence" value="ECO:0007669"/>
    <property type="project" value="RHEA"/>
</dbReference>